<dbReference type="PANTHER" id="PTHR43570">
    <property type="entry name" value="ALDEHYDE DEHYDROGENASE"/>
    <property type="match status" value="1"/>
</dbReference>
<organism evidence="9">
    <name type="scientific">Rhizobium meliloti</name>
    <name type="common">Ensifer meliloti</name>
    <name type="synonym">Sinorhizobium meliloti</name>
    <dbReference type="NCBI Taxonomy" id="382"/>
    <lineage>
        <taxon>Bacteria</taxon>
        <taxon>Pseudomonadati</taxon>
        <taxon>Pseudomonadota</taxon>
        <taxon>Alphaproteobacteria</taxon>
        <taxon>Hyphomicrobiales</taxon>
        <taxon>Rhizobiaceae</taxon>
        <taxon>Sinorhizobium/Ensifer group</taxon>
        <taxon>Sinorhizobium</taxon>
    </lineage>
</organism>
<dbReference type="PROSITE" id="PS00687">
    <property type="entry name" value="ALDEHYDE_DEHYDR_GLU"/>
    <property type="match status" value="1"/>
</dbReference>
<evidence type="ECO:0000259" key="8">
    <source>
        <dbReference type="Pfam" id="PF00171"/>
    </source>
</evidence>
<feature type="domain" description="Aldehyde dehydrogenase" evidence="8">
    <location>
        <begin position="35"/>
        <end position="447"/>
    </location>
</feature>
<dbReference type="InterPro" id="IPR015590">
    <property type="entry name" value="Aldehyde_DH_dom"/>
</dbReference>
<evidence type="ECO:0000313" key="9">
    <source>
        <dbReference type="EMBL" id="AJT61650.1"/>
    </source>
</evidence>
<dbReference type="PIRSF" id="PIRSF036492">
    <property type="entry name" value="ALDH"/>
    <property type="match status" value="1"/>
</dbReference>
<dbReference type="FunFam" id="3.40.309.10:FF:000003">
    <property type="entry name" value="Aldehyde dehydrogenase"/>
    <property type="match status" value="1"/>
</dbReference>
<evidence type="ECO:0000256" key="4">
    <source>
        <dbReference type="PIRNR" id="PIRNR036492"/>
    </source>
</evidence>
<accession>A0A0D4DCS4</accession>
<dbReference type="EMBL" id="CP011000">
    <property type="protein sequence ID" value="AJT61650.1"/>
    <property type="molecule type" value="Genomic_DNA"/>
</dbReference>
<keyword evidence="3" id="KW-0520">NAD</keyword>
<dbReference type="InterPro" id="IPR012394">
    <property type="entry name" value="Aldehyde_DH_NAD(P)"/>
</dbReference>
<dbReference type="CDD" id="cd07133">
    <property type="entry name" value="ALDH_CALDH_CalB"/>
    <property type="match status" value="1"/>
</dbReference>
<evidence type="ECO:0000256" key="2">
    <source>
        <dbReference type="ARBA" id="ARBA00023002"/>
    </source>
</evidence>
<feature type="active site" evidence="5">
    <location>
        <position position="256"/>
    </location>
</feature>
<geneLocation type="plasmid" evidence="9">
    <name>pHRB800</name>
</geneLocation>
<comment type="similarity">
    <text evidence="1 4 7">Belongs to the aldehyde dehydrogenase family.</text>
</comment>
<reference evidence="9" key="1">
    <citation type="journal article" date="2015" name="Proc. Natl. Acad. Sci. U.S.A.">
        <title>Rhizobial peptidase HrrP cleaves host-encoded signaling peptides and mediates symbiotic compatibility.</title>
        <authorList>
            <person name="Price P.A."/>
            <person name="Tanner H.R."/>
            <person name="Dillon B.A."/>
            <person name="Shabab M."/>
            <person name="Walker G.C."/>
            <person name="Griffitts J.S."/>
        </authorList>
    </citation>
    <scope>NUCLEOTIDE SEQUENCE</scope>
    <source>
        <strain evidence="9">USDA1963</strain>
        <plasmid evidence="9">pHRB800</plasmid>
    </source>
</reference>
<dbReference type="RefSeq" id="WP_172682370.1">
    <property type="nucleotide sequence ID" value="NZ_CP011000.1"/>
</dbReference>
<dbReference type="Pfam" id="PF00171">
    <property type="entry name" value="Aldedh"/>
    <property type="match status" value="1"/>
</dbReference>
<name>A0A0D4DCS4_RHIML</name>
<dbReference type="GO" id="GO:0006081">
    <property type="term" value="P:aldehyde metabolic process"/>
    <property type="evidence" value="ECO:0007669"/>
    <property type="project" value="InterPro"/>
</dbReference>
<dbReference type="GO" id="GO:0004029">
    <property type="term" value="F:aldehyde dehydrogenase (NAD+) activity"/>
    <property type="evidence" value="ECO:0007669"/>
    <property type="project" value="TreeGrafter"/>
</dbReference>
<evidence type="ECO:0000256" key="5">
    <source>
        <dbReference type="PIRSR" id="PIRSR036492-1"/>
    </source>
</evidence>
<keyword evidence="9" id="KW-0614">Plasmid</keyword>
<protein>
    <recommendedName>
        <fullName evidence="4">Aldehyde dehydrogenase</fullName>
    </recommendedName>
</protein>
<evidence type="ECO:0000256" key="6">
    <source>
        <dbReference type="PROSITE-ProRule" id="PRU10007"/>
    </source>
</evidence>
<dbReference type="Gene3D" id="3.40.309.10">
    <property type="entry name" value="Aldehyde Dehydrogenase, Chain A, domain 2"/>
    <property type="match status" value="1"/>
</dbReference>
<dbReference type="InterPro" id="IPR016163">
    <property type="entry name" value="Ald_DH_C"/>
</dbReference>
<sequence>MNTVTPIIAADTGPDAMKALLARQRASFLKEGPPSIETRIDRIDRVIALLVDHKDAIAAALSQDFGSRSVEASLLLDVFTCVGSLKYAKAHATEWLKPEKHEALFPDAVAEVAYRPKGIVGILSPWNFPYQLALAPLAGILAAGNRAMIKPSEVTPASAALMAELVAGAFDETEIAVVQGGPATGTAFTNLAFDHLIFTGGTAIAHHVMRAAAENLTPLTLELGGKSPVVIGRSADLADAARRVMTVKTLNAGQICLAPDYVYVPEESVEAFAEHAVAAVGAMYPALKENPDYTSIVNARHHAHVVGLIDDAKTKGARIIEINPAAENFSQQSAHRIPPTLILDPTEEMRVLQEEIFGPVLPIVPYRDIADVIDRINARPRPLALYYFSQDQEEEARVLDNTTSGGVTVNDCMSHVTAEGLPFGGVGHSGMGAYHGKFGFLTFSYPRAVYHQSKMVEAEYMMRPPFGDAMRGFLQAAICK</sequence>
<evidence type="ECO:0000256" key="3">
    <source>
        <dbReference type="ARBA" id="ARBA00023027"/>
    </source>
</evidence>
<dbReference type="InterPro" id="IPR016161">
    <property type="entry name" value="Ald_DH/histidinol_DH"/>
</dbReference>
<dbReference type="InterPro" id="IPR029510">
    <property type="entry name" value="Ald_DH_CS_GLU"/>
</dbReference>
<keyword evidence="2 4" id="KW-0560">Oxidoreductase</keyword>
<dbReference type="PANTHER" id="PTHR43570:SF20">
    <property type="entry name" value="ALDEHYDE DEHYDROGENASE ALDX-RELATED"/>
    <property type="match status" value="1"/>
</dbReference>
<dbReference type="InterPro" id="IPR016162">
    <property type="entry name" value="Ald_DH_N"/>
</dbReference>
<dbReference type="Gene3D" id="3.40.605.10">
    <property type="entry name" value="Aldehyde Dehydrogenase, Chain A, domain 1"/>
    <property type="match status" value="1"/>
</dbReference>
<proteinExistence type="inferred from homology"/>
<evidence type="ECO:0000256" key="7">
    <source>
        <dbReference type="RuleBase" id="RU003345"/>
    </source>
</evidence>
<dbReference type="GO" id="GO:0005737">
    <property type="term" value="C:cytoplasm"/>
    <property type="evidence" value="ECO:0007669"/>
    <property type="project" value="TreeGrafter"/>
</dbReference>
<dbReference type="SUPFAM" id="SSF53720">
    <property type="entry name" value="ALDH-like"/>
    <property type="match status" value="1"/>
</dbReference>
<evidence type="ECO:0000256" key="1">
    <source>
        <dbReference type="ARBA" id="ARBA00009986"/>
    </source>
</evidence>
<dbReference type="AlphaFoldDB" id="A0A0D4DCS4"/>
<feature type="active site" evidence="5 6">
    <location>
        <position position="222"/>
    </location>
</feature>